<proteinExistence type="predicted"/>
<dbReference type="AlphaFoldDB" id="A0A316V264"/>
<dbReference type="EMBL" id="KZ819662">
    <property type="protein sequence ID" value="PWN30273.1"/>
    <property type="molecule type" value="Genomic_DNA"/>
</dbReference>
<dbReference type="Proteomes" id="UP000245884">
    <property type="component" value="Unassembled WGS sequence"/>
</dbReference>
<accession>A0A316V264</accession>
<keyword evidence="2" id="KW-1185">Reference proteome</keyword>
<sequence>MRLPDDWHAAPPYLFGSTCALASHLGPSSAPLPATAPLGLPSLCRAATTTSAFPRSTRNAEWLHHGLRLDVTHLYVYGERCVRRCGWRSARDDLGSGAGCVSTAASATTYAGTSVGVGIALRKQRPWHGPSPEIKRDSSTLKAMLRRWNVQTFREVVPIFSARNQ</sequence>
<reference evidence="1 2" key="1">
    <citation type="journal article" date="2018" name="Mol. Biol. Evol.">
        <title>Broad Genomic Sampling Reveals a Smut Pathogenic Ancestry of the Fungal Clade Ustilaginomycotina.</title>
        <authorList>
            <person name="Kijpornyongpan T."/>
            <person name="Mondo S.J."/>
            <person name="Barry K."/>
            <person name="Sandor L."/>
            <person name="Lee J."/>
            <person name="Lipzen A."/>
            <person name="Pangilinan J."/>
            <person name="LaButti K."/>
            <person name="Hainaut M."/>
            <person name="Henrissat B."/>
            <person name="Grigoriev I.V."/>
            <person name="Spatafora J.W."/>
            <person name="Aime M.C."/>
        </authorList>
    </citation>
    <scope>NUCLEOTIDE SEQUENCE [LARGE SCALE GENOMIC DNA]</scope>
    <source>
        <strain evidence="1 2">MCA 5214</strain>
    </source>
</reference>
<organism evidence="1 2">
    <name type="scientific">Jaminaea rosea</name>
    <dbReference type="NCBI Taxonomy" id="1569628"/>
    <lineage>
        <taxon>Eukaryota</taxon>
        <taxon>Fungi</taxon>
        <taxon>Dikarya</taxon>
        <taxon>Basidiomycota</taxon>
        <taxon>Ustilaginomycotina</taxon>
        <taxon>Exobasidiomycetes</taxon>
        <taxon>Microstromatales</taxon>
        <taxon>Microstromatales incertae sedis</taxon>
        <taxon>Jaminaea</taxon>
    </lineage>
</organism>
<name>A0A316V264_9BASI</name>
<evidence type="ECO:0000313" key="1">
    <source>
        <dbReference type="EMBL" id="PWN30273.1"/>
    </source>
</evidence>
<dbReference type="RefSeq" id="XP_025364885.1">
    <property type="nucleotide sequence ID" value="XM_025504998.1"/>
</dbReference>
<gene>
    <name evidence="1" type="ORF">BDZ90DRAFT_229286</name>
</gene>
<dbReference type="GeneID" id="37026821"/>
<evidence type="ECO:0000313" key="2">
    <source>
        <dbReference type="Proteomes" id="UP000245884"/>
    </source>
</evidence>
<protein>
    <submittedName>
        <fullName evidence="1">Uncharacterized protein</fullName>
    </submittedName>
</protein>